<dbReference type="VEuPathDB" id="FungiDB:GMDG_07613"/>
<feature type="transmembrane region" description="Helical" evidence="5">
    <location>
        <begin position="73"/>
        <end position="92"/>
    </location>
</feature>
<protein>
    <submittedName>
        <fullName evidence="7">Protein-ER retention protein</fullName>
    </submittedName>
</protein>
<keyword evidence="4 5" id="KW-0472">Membrane</keyword>
<dbReference type="GO" id="GO:0016020">
    <property type="term" value="C:membrane"/>
    <property type="evidence" value="ECO:0007669"/>
    <property type="project" value="UniProtKB-SubCell"/>
</dbReference>
<dbReference type="PROSITE" id="PS51380">
    <property type="entry name" value="EXS"/>
    <property type="match status" value="1"/>
</dbReference>
<dbReference type="PANTHER" id="PTHR10783:SF46">
    <property type="entry name" value="PROTEIN ERD1 HOMOLOG 2"/>
    <property type="match status" value="1"/>
</dbReference>
<gene>
    <name evidence="7" type="primary">ERD1</name>
    <name evidence="7" type="ORF">VC83_09007</name>
</gene>
<feature type="transmembrane region" description="Helical" evidence="5">
    <location>
        <begin position="20"/>
        <end position="37"/>
    </location>
</feature>
<feature type="domain" description="EXS" evidence="6">
    <location>
        <begin position="190"/>
        <end position="412"/>
    </location>
</feature>
<dbReference type="InterPro" id="IPR004342">
    <property type="entry name" value="EXS_C"/>
</dbReference>
<evidence type="ECO:0000259" key="6">
    <source>
        <dbReference type="PROSITE" id="PS51380"/>
    </source>
</evidence>
<evidence type="ECO:0000313" key="7">
    <source>
        <dbReference type="EMBL" id="OAF54487.1"/>
    </source>
</evidence>
<evidence type="ECO:0000256" key="2">
    <source>
        <dbReference type="ARBA" id="ARBA00022692"/>
    </source>
</evidence>
<sequence length="412" mass="46617">MDGDPSVEPQLDSFSLTLPLPYRCALIIVAAVWAWGANLQYLTFLKIDVPALIRYPGRQSLTEAAHHLSTYRLATILSGSLGLSLVTFWIFSHRDAELVIFYDWMPMTYLLFLALLFIIPLRYHSTTGRYHFLKTLRRVSVGGIAETKDGKFGDILLADVLTSYSKILADLFISVCMLLTTNESATEQPDRRCGGRFLVPLIIAIPSAIRFRQCLIEFGRLRDANHRTTSLVSTGSGGVHLANALKYATAFPVIILSAMQRSSSDASTTATAAETSLYRLWLLAVIVNSLYSFYWDVANDWDLTLLSPARSNPEHPYGLRRKMVFRASEIYYVAIGLDFLLRITWTLKLSPHLDQFNDWEGGIFCIQVLEVFRRWIWIFLRVETEWVRNTSTGLGQDDILLGDYTSGKDDDD</sequence>
<name>A0A176ZXG5_9PEZI</name>
<evidence type="ECO:0000256" key="4">
    <source>
        <dbReference type="ARBA" id="ARBA00023136"/>
    </source>
</evidence>
<evidence type="ECO:0000256" key="1">
    <source>
        <dbReference type="ARBA" id="ARBA00004141"/>
    </source>
</evidence>
<feature type="transmembrane region" description="Helical" evidence="5">
    <location>
        <begin position="104"/>
        <end position="123"/>
    </location>
</feature>
<dbReference type="RefSeq" id="XP_024319791.1">
    <property type="nucleotide sequence ID" value="XM_024472546.1"/>
</dbReference>
<keyword evidence="2 5" id="KW-0812">Transmembrane</keyword>
<reference evidence="7" key="1">
    <citation type="submission" date="2016-03" db="EMBL/GenBank/DDBJ databases">
        <title>Updated assembly of Pseudogymnoascus destructans, the fungus causing white-nose syndrome of bats.</title>
        <authorList>
            <person name="Palmer J.M."/>
            <person name="Drees K.P."/>
            <person name="Foster J.T."/>
            <person name="Lindner D.L."/>
        </authorList>
    </citation>
    <scope>NUCLEOTIDE SEQUENCE [LARGE SCALE GENOMIC DNA]</scope>
    <source>
        <strain evidence="7">20631-21</strain>
    </source>
</reference>
<dbReference type="GeneID" id="36292044"/>
<comment type="subcellular location">
    <subcellularLocation>
        <location evidence="1">Membrane</location>
        <topology evidence="1">Multi-pass membrane protein</topology>
    </subcellularLocation>
</comment>
<organism evidence="7">
    <name type="scientific">Pseudogymnoascus destructans</name>
    <dbReference type="NCBI Taxonomy" id="655981"/>
    <lineage>
        <taxon>Eukaryota</taxon>
        <taxon>Fungi</taxon>
        <taxon>Dikarya</taxon>
        <taxon>Ascomycota</taxon>
        <taxon>Pezizomycotina</taxon>
        <taxon>Leotiomycetes</taxon>
        <taxon>Thelebolales</taxon>
        <taxon>Thelebolaceae</taxon>
        <taxon>Pseudogymnoascus</taxon>
    </lineage>
</organism>
<dbReference type="eggNOG" id="KOG1162">
    <property type="taxonomic scope" value="Eukaryota"/>
</dbReference>
<dbReference type="OrthoDB" id="2159384at2759"/>
<proteinExistence type="predicted"/>
<accession>A0A176ZXG5</accession>
<dbReference type="Pfam" id="PF03124">
    <property type="entry name" value="EXS"/>
    <property type="match status" value="1"/>
</dbReference>
<evidence type="ECO:0000256" key="5">
    <source>
        <dbReference type="SAM" id="Phobius"/>
    </source>
</evidence>
<dbReference type="PANTHER" id="PTHR10783">
    <property type="entry name" value="XENOTROPIC AND POLYTROPIC RETROVIRUS RECEPTOR 1-RELATED"/>
    <property type="match status" value="1"/>
</dbReference>
<keyword evidence="3 5" id="KW-1133">Transmembrane helix</keyword>
<dbReference type="Proteomes" id="UP000077154">
    <property type="component" value="Unassembled WGS sequence"/>
</dbReference>
<dbReference type="GO" id="GO:0005737">
    <property type="term" value="C:cytoplasm"/>
    <property type="evidence" value="ECO:0007669"/>
    <property type="project" value="TreeGrafter"/>
</dbReference>
<dbReference type="AlphaFoldDB" id="A0A176ZXG5"/>
<evidence type="ECO:0000256" key="3">
    <source>
        <dbReference type="ARBA" id="ARBA00022989"/>
    </source>
</evidence>
<dbReference type="EMBL" id="KV441421">
    <property type="protein sequence ID" value="OAF54487.1"/>
    <property type="molecule type" value="Genomic_DNA"/>
</dbReference>